<sequence>MSDVLYNPAWNALVTGNAALAKGNGDVRYFDAEVSPIIGLANFDGLLLNDLYDQISDNTPRVVFTPEDIVIPPSWKLLKYITGYQMVCEKPVNAEWEDDIIEPLTHEHIPQMLELTQLTVPGPFSQRTIEFGYYEGIFEDEKLVAMAGQRLNPGIFTEISAVCTHPQYLGKGYARKLLLSQVNRMLAAGNVPFLHVRDDNERAVNVYKHLGFKISSVMNFHFMEKA</sequence>
<dbReference type="GO" id="GO:0016747">
    <property type="term" value="F:acyltransferase activity, transferring groups other than amino-acyl groups"/>
    <property type="evidence" value="ECO:0007669"/>
    <property type="project" value="InterPro"/>
</dbReference>
<accession>A0A6I4I786</accession>
<name>A0A6I4I786_9SPHI</name>
<dbReference type="PROSITE" id="PS51186">
    <property type="entry name" value="GNAT"/>
    <property type="match status" value="1"/>
</dbReference>
<dbReference type="Pfam" id="PF08445">
    <property type="entry name" value="FR47"/>
    <property type="match status" value="1"/>
</dbReference>
<evidence type="ECO:0000259" key="1">
    <source>
        <dbReference type="PROSITE" id="PS51186"/>
    </source>
</evidence>
<dbReference type="Proteomes" id="UP000434850">
    <property type="component" value="Unassembled WGS sequence"/>
</dbReference>
<feature type="domain" description="N-acetyltransferase" evidence="1">
    <location>
        <begin position="99"/>
        <end position="226"/>
    </location>
</feature>
<dbReference type="OrthoDB" id="9797456at2"/>
<dbReference type="InterPro" id="IPR013653">
    <property type="entry name" value="GCN5-like_dom"/>
</dbReference>
<keyword evidence="3" id="KW-1185">Reference proteome</keyword>
<organism evidence="2 3">
    <name type="scientific">Mucilaginibacter aquatilis</name>
    <dbReference type="NCBI Taxonomy" id="1517760"/>
    <lineage>
        <taxon>Bacteria</taxon>
        <taxon>Pseudomonadati</taxon>
        <taxon>Bacteroidota</taxon>
        <taxon>Sphingobacteriia</taxon>
        <taxon>Sphingobacteriales</taxon>
        <taxon>Sphingobacteriaceae</taxon>
        <taxon>Mucilaginibacter</taxon>
    </lineage>
</organism>
<dbReference type="RefSeq" id="WP_157539744.1">
    <property type="nucleotide sequence ID" value="NZ_WQLA01000001.1"/>
</dbReference>
<dbReference type="AlphaFoldDB" id="A0A6I4I786"/>
<evidence type="ECO:0000313" key="3">
    <source>
        <dbReference type="Proteomes" id="UP000434850"/>
    </source>
</evidence>
<dbReference type="CDD" id="cd04301">
    <property type="entry name" value="NAT_SF"/>
    <property type="match status" value="1"/>
</dbReference>
<comment type="caution">
    <text evidence="2">The sequence shown here is derived from an EMBL/GenBank/DDBJ whole genome shotgun (WGS) entry which is preliminary data.</text>
</comment>
<proteinExistence type="predicted"/>
<gene>
    <name evidence="2" type="ORF">GO816_02360</name>
</gene>
<reference evidence="2 3" key="1">
    <citation type="submission" date="2019-12" db="EMBL/GenBank/DDBJ databases">
        <title>Mucilaginibacter sp. HME9299 genome sequencing and assembly.</title>
        <authorList>
            <person name="Kang H."/>
            <person name="Kim H."/>
            <person name="Joh K."/>
        </authorList>
    </citation>
    <scope>NUCLEOTIDE SEQUENCE [LARGE SCALE GENOMIC DNA]</scope>
    <source>
        <strain evidence="2 3">HME9299</strain>
    </source>
</reference>
<dbReference type="EMBL" id="WQLA01000001">
    <property type="protein sequence ID" value="MVN89958.1"/>
    <property type="molecule type" value="Genomic_DNA"/>
</dbReference>
<protein>
    <submittedName>
        <fullName evidence="2">GNAT family N-acetyltransferase</fullName>
    </submittedName>
</protein>
<evidence type="ECO:0000313" key="2">
    <source>
        <dbReference type="EMBL" id="MVN89958.1"/>
    </source>
</evidence>
<dbReference type="Gene3D" id="3.40.630.30">
    <property type="match status" value="1"/>
</dbReference>
<dbReference type="InterPro" id="IPR016181">
    <property type="entry name" value="Acyl_CoA_acyltransferase"/>
</dbReference>
<dbReference type="InterPro" id="IPR000182">
    <property type="entry name" value="GNAT_dom"/>
</dbReference>
<dbReference type="SUPFAM" id="SSF55729">
    <property type="entry name" value="Acyl-CoA N-acyltransferases (Nat)"/>
    <property type="match status" value="1"/>
</dbReference>
<keyword evidence="2" id="KW-0808">Transferase</keyword>